<accession>A0A1I8AVB1</accession>
<evidence type="ECO:0000313" key="3">
    <source>
        <dbReference type="Proteomes" id="UP000095287"/>
    </source>
</evidence>
<feature type="region of interest" description="Disordered" evidence="1">
    <location>
        <begin position="88"/>
        <end position="133"/>
    </location>
</feature>
<evidence type="ECO:0000256" key="1">
    <source>
        <dbReference type="SAM" id="MobiDB-lite"/>
    </source>
</evidence>
<dbReference type="Proteomes" id="UP000095287">
    <property type="component" value="Unplaced"/>
</dbReference>
<keyword evidence="3" id="KW-1185">Reference proteome</keyword>
<evidence type="ECO:0000313" key="4">
    <source>
        <dbReference type="WBParaSite" id="L893_g9591.t1"/>
    </source>
</evidence>
<keyword evidence="2" id="KW-0472">Membrane</keyword>
<name>A0A1I8AVB1_9BILA</name>
<dbReference type="WBParaSite" id="L893_g9591.t1">
    <property type="protein sequence ID" value="L893_g9591.t1"/>
    <property type="gene ID" value="L893_g9591"/>
</dbReference>
<feature type="transmembrane region" description="Helical" evidence="2">
    <location>
        <begin position="44"/>
        <end position="77"/>
    </location>
</feature>
<keyword evidence="2" id="KW-0812">Transmembrane</keyword>
<reference evidence="4" key="1">
    <citation type="submission" date="2016-11" db="UniProtKB">
        <authorList>
            <consortium name="WormBaseParasite"/>
        </authorList>
    </citation>
    <scope>IDENTIFICATION</scope>
</reference>
<sequence>ALTALCLASQALASASLPRAARVKRWFGGYGGGYDLGYAYGWQFGEIIALICGILAFLICICCPCICFMGIWFAGWFGLRQKRSRPRETVHLTSQAAPPPAAAPTIIQQNPPPTHFAYNSAPPPPAHGEPDSRGQYVYAQDRYYERRRSPSREKYYR</sequence>
<dbReference type="AlphaFoldDB" id="A0A1I8AVB1"/>
<evidence type="ECO:0000256" key="2">
    <source>
        <dbReference type="SAM" id="Phobius"/>
    </source>
</evidence>
<keyword evidence="2" id="KW-1133">Transmembrane helix</keyword>
<protein>
    <submittedName>
        <fullName evidence="4">Secreted protein</fullName>
    </submittedName>
</protein>
<proteinExistence type="predicted"/>
<organism evidence="3 4">
    <name type="scientific">Steinernema glaseri</name>
    <dbReference type="NCBI Taxonomy" id="37863"/>
    <lineage>
        <taxon>Eukaryota</taxon>
        <taxon>Metazoa</taxon>
        <taxon>Ecdysozoa</taxon>
        <taxon>Nematoda</taxon>
        <taxon>Chromadorea</taxon>
        <taxon>Rhabditida</taxon>
        <taxon>Tylenchina</taxon>
        <taxon>Panagrolaimomorpha</taxon>
        <taxon>Strongyloidoidea</taxon>
        <taxon>Steinernematidae</taxon>
        <taxon>Steinernema</taxon>
    </lineage>
</organism>